<dbReference type="CDD" id="cd12913">
    <property type="entry name" value="PDC1_MCP_like"/>
    <property type="match status" value="1"/>
</dbReference>
<dbReference type="GO" id="GO:0016020">
    <property type="term" value="C:membrane"/>
    <property type="evidence" value="ECO:0007669"/>
    <property type="project" value="InterPro"/>
</dbReference>
<evidence type="ECO:0000259" key="7">
    <source>
        <dbReference type="PROSITE" id="PS50885"/>
    </source>
</evidence>
<dbReference type="SMART" id="SM00283">
    <property type="entry name" value="MA"/>
    <property type="match status" value="1"/>
</dbReference>
<feature type="domain" description="Methyl-accepting transducer" evidence="6">
    <location>
        <begin position="329"/>
        <end position="600"/>
    </location>
</feature>
<dbReference type="Pfam" id="PF22673">
    <property type="entry name" value="MCP-like_PDC_1"/>
    <property type="match status" value="1"/>
</dbReference>
<organism evidence="8">
    <name type="scientific">Proteinivorax hydrogeniformans</name>
    <dbReference type="NCBI Taxonomy" id="1826727"/>
    <lineage>
        <taxon>Bacteria</taxon>
        <taxon>Bacillati</taxon>
        <taxon>Bacillota</taxon>
        <taxon>Clostridia</taxon>
        <taxon>Eubacteriales</taxon>
        <taxon>Proteinivoracaceae</taxon>
        <taxon>Proteinivorax</taxon>
    </lineage>
</organism>
<dbReference type="Gene3D" id="1.10.287.950">
    <property type="entry name" value="Methyl-accepting chemotaxis protein"/>
    <property type="match status" value="2"/>
</dbReference>
<evidence type="ECO:0000256" key="5">
    <source>
        <dbReference type="SAM" id="Phobius"/>
    </source>
</evidence>
<dbReference type="SMART" id="SM00304">
    <property type="entry name" value="HAMP"/>
    <property type="match status" value="1"/>
</dbReference>
<dbReference type="AlphaFoldDB" id="A0AAU8HUB1"/>
<reference evidence="8" key="2">
    <citation type="submission" date="2024-06" db="EMBL/GenBank/DDBJ databases">
        <authorList>
            <person name="Petrova K.O."/>
            <person name="Toshchakov S.V."/>
            <person name="Boltjanskaja Y.V."/>
            <person name="Kevbrin V.V."/>
        </authorList>
    </citation>
    <scope>NUCLEOTIDE SEQUENCE</scope>
    <source>
        <strain evidence="8">Z-710</strain>
    </source>
</reference>
<dbReference type="GO" id="GO:0007165">
    <property type="term" value="P:signal transduction"/>
    <property type="evidence" value="ECO:0007669"/>
    <property type="project" value="UniProtKB-KW"/>
</dbReference>
<feature type="transmembrane region" description="Helical" evidence="5">
    <location>
        <begin position="232"/>
        <end position="257"/>
    </location>
</feature>
<keyword evidence="1 3" id="KW-0807">Transducer</keyword>
<evidence type="ECO:0000256" key="4">
    <source>
        <dbReference type="SAM" id="Coils"/>
    </source>
</evidence>
<dbReference type="InterPro" id="IPR003660">
    <property type="entry name" value="HAMP_dom"/>
</dbReference>
<dbReference type="EMBL" id="CP159485">
    <property type="protein sequence ID" value="XCI28976.1"/>
    <property type="molecule type" value="Genomic_DNA"/>
</dbReference>
<dbReference type="CDD" id="cd06225">
    <property type="entry name" value="HAMP"/>
    <property type="match status" value="1"/>
</dbReference>
<accession>A0AAU8HUB1</accession>
<name>A0AAU8HUB1_9FIRM</name>
<gene>
    <name evidence="8" type="ORF">PRVXH_000272</name>
</gene>
<keyword evidence="5" id="KW-0472">Membrane</keyword>
<dbReference type="PROSITE" id="PS50885">
    <property type="entry name" value="HAMP"/>
    <property type="match status" value="1"/>
</dbReference>
<dbReference type="PANTHER" id="PTHR32089">
    <property type="entry name" value="METHYL-ACCEPTING CHEMOTAXIS PROTEIN MCPB"/>
    <property type="match status" value="1"/>
</dbReference>
<dbReference type="PROSITE" id="PS50111">
    <property type="entry name" value="CHEMOTAXIS_TRANSDUC_2"/>
    <property type="match status" value="1"/>
</dbReference>
<feature type="domain" description="HAMP" evidence="7">
    <location>
        <begin position="255"/>
        <end position="310"/>
    </location>
</feature>
<keyword evidence="4" id="KW-0175">Coiled coil</keyword>
<dbReference type="Pfam" id="PF00015">
    <property type="entry name" value="MCPsignal"/>
    <property type="match status" value="1"/>
</dbReference>
<dbReference type="SUPFAM" id="SSF58104">
    <property type="entry name" value="Methyl-accepting chemotaxis protein (MCP) signaling domain"/>
    <property type="match status" value="1"/>
</dbReference>
<evidence type="ECO:0000256" key="3">
    <source>
        <dbReference type="PROSITE-ProRule" id="PRU00284"/>
    </source>
</evidence>
<sequence>MLQSTLEEYPQLGGAWAAFEPDAFDGKDQDFAGEQNHDSSGRFIPYWYRDGSDITYQTIADLDDEEVNDYYTIPMETQRAFITEPTSYEVGGQVLSMTSLVIPIEVDGEAIGVVGVDISLDFLHTMISEITIFDEGFGRVLSNQGVVVAHPDSERVGQVAGEIQSGSEEEREAYSTAISQGLYHSDFAYSASVDQDVFKAIVPINIGETDTPWSFGTVVTEEDMYSEVNRQVLILVAVMLIGLIVLAIIIFFISGYITKPIAVVSDFAQHMSNLDITASMPDKYLKRKDEIGTLAQAFKKLGVNLEHIINEMKKSSKNLAESSDMLNEVSQQSSQASMEVASAIEGIANSTSEQAVQTENGVNKALDISSFIQQIVNYIEDLKNKSDQVNNLAIEGSQLMEGLTESTQSSKKSTQLIEENIKSTDTSVDNIAKSNMMIQSIAEQTNLLALNAAIEAARAGEAGKGFAVVADEIRKLAEQSNEFATEINSVISDLQAKSHETVTNMEVVVSAVKEQTTSTEETEHKFKGIASSINDINQNIEELKSAGQNINAEKEQLVETLQNLANIGESNSAASEEVSASTEEQSATIQEVSASSDQLKGLVDTLNNLISKFKI</sequence>
<dbReference type="InterPro" id="IPR004089">
    <property type="entry name" value="MCPsignal_dom"/>
</dbReference>
<evidence type="ECO:0000256" key="2">
    <source>
        <dbReference type="ARBA" id="ARBA00029447"/>
    </source>
</evidence>
<dbReference type="PANTHER" id="PTHR32089:SF112">
    <property type="entry name" value="LYSOZYME-LIKE PROTEIN-RELATED"/>
    <property type="match status" value="1"/>
</dbReference>
<protein>
    <submittedName>
        <fullName evidence="8">Methyl-accepting chemotaxis protein</fullName>
    </submittedName>
</protein>
<evidence type="ECO:0000313" key="8">
    <source>
        <dbReference type="EMBL" id="XCI28976.1"/>
    </source>
</evidence>
<dbReference type="RefSeq" id="WP_353893526.1">
    <property type="nucleotide sequence ID" value="NZ_CP159485.1"/>
</dbReference>
<dbReference type="Gene3D" id="6.10.340.10">
    <property type="match status" value="1"/>
</dbReference>
<keyword evidence="5" id="KW-1133">Transmembrane helix</keyword>
<evidence type="ECO:0000256" key="1">
    <source>
        <dbReference type="ARBA" id="ARBA00023224"/>
    </source>
</evidence>
<reference evidence="8" key="1">
    <citation type="journal article" date="2018" name="Antonie Van Leeuwenhoek">
        <title>Proteinivorax hydrogeniformans sp. nov., an anaerobic, haloalkaliphilic bacterium fermenting proteinaceous compounds with high hydrogen production.</title>
        <authorList>
            <person name="Boltyanskaya Y."/>
            <person name="Detkova E."/>
            <person name="Pimenov N."/>
            <person name="Kevbrin V."/>
        </authorList>
    </citation>
    <scope>NUCLEOTIDE SEQUENCE</scope>
    <source>
        <strain evidence="8">Z-710</strain>
    </source>
</reference>
<comment type="similarity">
    <text evidence="2">Belongs to the methyl-accepting chemotaxis (MCP) protein family.</text>
</comment>
<keyword evidence="5" id="KW-0812">Transmembrane</keyword>
<feature type="coiled-coil region" evidence="4">
    <location>
        <begin position="533"/>
        <end position="563"/>
    </location>
</feature>
<evidence type="ECO:0000259" key="6">
    <source>
        <dbReference type="PROSITE" id="PS50111"/>
    </source>
</evidence>
<dbReference type="Gene3D" id="3.30.450.20">
    <property type="entry name" value="PAS domain"/>
    <property type="match status" value="2"/>
</dbReference>
<proteinExistence type="inferred from homology"/>